<keyword evidence="1" id="KW-0472">Membrane</keyword>
<evidence type="ECO:0000313" key="2">
    <source>
        <dbReference type="EMBL" id="KAL0281205.1"/>
    </source>
</evidence>
<accession>A0AAW2IGF7</accession>
<gene>
    <name evidence="2" type="ORF">PYX00_002262</name>
</gene>
<organism evidence="2">
    <name type="scientific">Menopon gallinae</name>
    <name type="common">poultry shaft louse</name>
    <dbReference type="NCBI Taxonomy" id="328185"/>
    <lineage>
        <taxon>Eukaryota</taxon>
        <taxon>Metazoa</taxon>
        <taxon>Ecdysozoa</taxon>
        <taxon>Arthropoda</taxon>
        <taxon>Hexapoda</taxon>
        <taxon>Insecta</taxon>
        <taxon>Pterygota</taxon>
        <taxon>Neoptera</taxon>
        <taxon>Paraneoptera</taxon>
        <taxon>Psocodea</taxon>
        <taxon>Troctomorpha</taxon>
        <taxon>Phthiraptera</taxon>
        <taxon>Amblycera</taxon>
        <taxon>Menoponidae</taxon>
        <taxon>Menopon</taxon>
    </lineage>
</organism>
<sequence>MNPDEEPRRKKACHPFRCRLPKDSTFPVDNPISLVGTGFLSMALSILTMFRLTPMLLLFVMVYAHKGKYHTFFNYYAPVLTYVWIIVIALVLFVGGLIMACSKRIKKRCPLMIHPWALLLLYFDVFYWLSLSIYLNYVSFTEHEHQLILNLKLPIVYFVFIYIDIALFAVLYWIFATYFIMAQLTVIEKCF</sequence>
<feature type="transmembrane region" description="Helical" evidence="1">
    <location>
        <begin position="155"/>
        <end position="181"/>
    </location>
</feature>
<keyword evidence="1" id="KW-1133">Transmembrane helix</keyword>
<proteinExistence type="predicted"/>
<name>A0AAW2IGF7_9NEOP</name>
<feature type="transmembrane region" description="Helical" evidence="1">
    <location>
        <begin position="39"/>
        <end position="63"/>
    </location>
</feature>
<evidence type="ECO:0008006" key="3">
    <source>
        <dbReference type="Google" id="ProtNLM"/>
    </source>
</evidence>
<reference evidence="2" key="1">
    <citation type="journal article" date="2024" name="Gigascience">
        <title>Chromosome-level genome of the poultry shaft louse Menopon gallinae provides insight into the host-switching and adaptive evolution of parasitic lice.</title>
        <authorList>
            <person name="Xu Y."/>
            <person name="Ma L."/>
            <person name="Liu S."/>
            <person name="Liang Y."/>
            <person name="Liu Q."/>
            <person name="He Z."/>
            <person name="Tian L."/>
            <person name="Duan Y."/>
            <person name="Cai W."/>
            <person name="Li H."/>
            <person name="Song F."/>
        </authorList>
    </citation>
    <scope>NUCLEOTIDE SEQUENCE</scope>
    <source>
        <strain evidence="2">Cailab_2023a</strain>
    </source>
</reference>
<feature type="transmembrane region" description="Helical" evidence="1">
    <location>
        <begin position="113"/>
        <end position="135"/>
    </location>
</feature>
<evidence type="ECO:0000256" key="1">
    <source>
        <dbReference type="SAM" id="Phobius"/>
    </source>
</evidence>
<dbReference type="EMBL" id="JARGDH010000001">
    <property type="protein sequence ID" value="KAL0281205.1"/>
    <property type="molecule type" value="Genomic_DNA"/>
</dbReference>
<keyword evidence="1" id="KW-0812">Transmembrane</keyword>
<protein>
    <recommendedName>
        <fullName evidence="3">NADH dehydrogenase subunit 6</fullName>
    </recommendedName>
</protein>
<comment type="caution">
    <text evidence="2">The sequence shown here is derived from an EMBL/GenBank/DDBJ whole genome shotgun (WGS) entry which is preliminary data.</text>
</comment>
<dbReference type="AlphaFoldDB" id="A0AAW2IGF7"/>
<feature type="transmembrane region" description="Helical" evidence="1">
    <location>
        <begin position="75"/>
        <end position="101"/>
    </location>
</feature>